<accession>A0ABY6TJQ2</accession>
<protein>
    <submittedName>
        <fullName evidence="1">Competence protein A</fullName>
    </submittedName>
</protein>
<sequence length="272" mass="31664">MKKIKSVMPIGLWVRGNQVEAVWLEKPKWAHNKPHLNPPPEPHFATVPLMPQVTLANRIIREMTVSLKPHKTELLFISGVLPNNVWERSIVVPQQLSEQECYQQCEHLLASELPIPLSQVWFDYHATSLKQGTLLEMNAVLIEKAQEQMKQFAPLQVRVLDSVSHALKRAFDYLDSQQPKEALYLYVDDQYAIAFQDKGFDFNVLQISEANLTALYEQFRQRYQVEPETVCVYLRNPTQEHISECEKRQWLQYQTKLPMIALGLGLWHLNFS</sequence>
<dbReference type="Proteomes" id="UP000308167">
    <property type="component" value="Unassembled WGS sequence"/>
</dbReference>
<dbReference type="Pfam" id="PF11104">
    <property type="entry name" value="PilM_2"/>
    <property type="match status" value="1"/>
</dbReference>
<gene>
    <name evidence="1" type="ORF">SAMEA1410922_01178</name>
</gene>
<name>A0ABY6TJQ2_9PAST</name>
<organism evidence="1 2">
    <name type="scientific">Actinobacillus porcinus</name>
    <dbReference type="NCBI Taxonomy" id="51048"/>
    <lineage>
        <taxon>Bacteria</taxon>
        <taxon>Pseudomonadati</taxon>
        <taxon>Pseudomonadota</taxon>
        <taxon>Gammaproteobacteria</taxon>
        <taxon>Pasteurellales</taxon>
        <taxon>Pasteurellaceae</taxon>
        <taxon>Actinobacillus</taxon>
    </lineage>
</organism>
<reference evidence="1 2" key="1">
    <citation type="submission" date="2019-05" db="EMBL/GenBank/DDBJ databases">
        <authorList>
            <consortium name="Pathogen Informatics"/>
        </authorList>
    </citation>
    <scope>NUCLEOTIDE SEQUENCE [LARGE SCALE GENOMIC DNA]</scope>
    <source>
        <strain evidence="1 2">NM319</strain>
    </source>
</reference>
<dbReference type="RefSeq" id="WP_135709976.1">
    <property type="nucleotide sequence ID" value="NZ_CABFKI010000006.1"/>
</dbReference>
<comment type="caution">
    <text evidence="1">The sequence shown here is derived from an EMBL/GenBank/DDBJ whole genome shotgun (WGS) entry which is preliminary data.</text>
</comment>
<proteinExistence type="predicted"/>
<dbReference type="EMBL" id="CABFKI010000006">
    <property type="protein sequence ID" value="VTU07829.1"/>
    <property type="molecule type" value="Genomic_DNA"/>
</dbReference>
<keyword evidence="2" id="KW-1185">Reference proteome</keyword>
<dbReference type="InterPro" id="IPR005883">
    <property type="entry name" value="PilM"/>
</dbReference>
<evidence type="ECO:0000313" key="1">
    <source>
        <dbReference type="EMBL" id="VTU07829.1"/>
    </source>
</evidence>
<dbReference type="GeneID" id="86155573"/>
<evidence type="ECO:0000313" key="2">
    <source>
        <dbReference type="Proteomes" id="UP000308167"/>
    </source>
</evidence>